<dbReference type="PANTHER" id="PTHR34501">
    <property type="entry name" value="PROTEIN YDDL-RELATED"/>
    <property type="match status" value="1"/>
</dbReference>
<keyword evidence="8" id="KW-0626">Porin</keyword>
<evidence type="ECO:0000256" key="5">
    <source>
        <dbReference type="ARBA" id="ARBA00022692"/>
    </source>
</evidence>
<reference evidence="14" key="1">
    <citation type="submission" date="2016-11" db="EMBL/GenBank/DDBJ databases">
        <authorList>
            <person name="Varghese N."/>
            <person name="Submissions S."/>
        </authorList>
    </citation>
    <scope>NUCLEOTIDE SEQUENCE [LARGE SCALE GENOMIC DNA]</scope>
    <source>
        <strain evidence="14">Sac-22</strain>
    </source>
</reference>
<evidence type="ECO:0000256" key="11">
    <source>
        <dbReference type="SAM" id="SignalP"/>
    </source>
</evidence>
<dbReference type="PRINTS" id="PR00184">
    <property type="entry name" value="NEISSPPORIN"/>
</dbReference>
<accession>A0A1M7R6M1</accession>
<evidence type="ECO:0000256" key="4">
    <source>
        <dbReference type="ARBA" id="ARBA00022452"/>
    </source>
</evidence>
<evidence type="ECO:0000256" key="1">
    <source>
        <dbReference type="ARBA" id="ARBA00004571"/>
    </source>
</evidence>
<evidence type="ECO:0000259" key="12">
    <source>
        <dbReference type="Pfam" id="PF13609"/>
    </source>
</evidence>
<keyword evidence="3" id="KW-0813">Transport</keyword>
<evidence type="ECO:0000256" key="6">
    <source>
        <dbReference type="ARBA" id="ARBA00022729"/>
    </source>
</evidence>
<dbReference type="PANTHER" id="PTHR34501:SF9">
    <property type="entry name" value="MAJOR OUTER MEMBRANE PROTEIN P.IA"/>
    <property type="match status" value="1"/>
</dbReference>
<keyword evidence="9" id="KW-0472">Membrane</keyword>
<dbReference type="GO" id="GO:0046930">
    <property type="term" value="C:pore complex"/>
    <property type="evidence" value="ECO:0007669"/>
    <property type="project" value="UniProtKB-KW"/>
</dbReference>
<evidence type="ECO:0000256" key="8">
    <source>
        <dbReference type="ARBA" id="ARBA00023114"/>
    </source>
</evidence>
<dbReference type="InterPro" id="IPR050298">
    <property type="entry name" value="Gram-neg_bact_OMP"/>
</dbReference>
<name>A0A1M7R6M1_9BURK</name>
<evidence type="ECO:0000256" key="2">
    <source>
        <dbReference type="ARBA" id="ARBA00011233"/>
    </source>
</evidence>
<keyword evidence="7" id="KW-0406">Ion transport</keyword>
<evidence type="ECO:0000256" key="7">
    <source>
        <dbReference type="ARBA" id="ARBA00023065"/>
    </source>
</evidence>
<evidence type="ECO:0000256" key="9">
    <source>
        <dbReference type="ARBA" id="ARBA00023136"/>
    </source>
</evidence>
<dbReference type="Pfam" id="PF13609">
    <property type="entry name" value="Porin_4"/>
    <property type="match status" value="1"/>
</dbReference>
<dbReference type="EMBL" id="FRCX01000013">
    <property type="protein sequence ID" value="SHN41995.1"/>
    <property type="molecule type" value="Genomic_DNA"/>
</dbReference>
<dbReference type="Proteomes" id="UP000184339">
    <property type="component" value="Unassembled WGS sequence"/>
</dbReference>
<keyword evidence="4" id="KW-1134">Transmembrane beta strand</keyword>
<proteinExistence type="predicted"/>
<dbReference type="STRING" id="551987.SAMN05192549_113106"/>
<dbReference type="AlphaFoldDB" id="A0A1M7R6M1"/>
<dbReference type="SUPFAM" id="SSF56935">
    <property type="entry name" value="Porins"/>
    <property type="match status" value="1"/>
</dbReference>
<dbReference type="Gene3D" id="2.40.160.10">
    <property type="entry name" value="Porin"/>
    <property type="match status" value="1"/>
</dbReference>
<feature type="domain" description="Porin" evidence="12">
    <location>
        <begin position="8"/>
        <end position="303"/>
    </location>
</feature>
<evidence type="ECO:0000313" key="13">
    <source>
        <dbReference type="EMBL" id="SHN41995.1"/>
    </source>
</evidence>
<sequence>MQKHVISAVALAVVSLGAQAQSSLTVYGVADAGLVLERGGDAGAVQKLGNGVASSSRLGFKGKEDLGGGTILTFILENGYSIDTGAAKQNGALFGRQALICVTGEAGALSVGHQYTPFYKTLNNVADPFATGMAGNAQNIFDDTTRVDNTVEYITPRFHGFSADVQYGFGETAGNSAANRYIGASGTYENGPLTIALAHQQRDNATASAHSRNTMLVGRYRFGDVTGHLAHACNRDVLGSESHDTMLGVSAQMSGADRLFASVIRHHDTTSAQRNAVQAALGYSHALSRRTDIYAAYGHIRNSSTAAFHVGTAADTGSGTTGVNLGVRHVF</sequence>
<dbReference type="GO" id="GO:0006811">
    <property type="term" value="P:monoatomic ion transport"/>
    <property type="evidence" value="ECO:0007669"/>
    <property type="project" value="UniProtKB-KW"/>
</dbReference>
<keyword evidence="6 11" id="KW-0732">Signal</keyword>
<dbReference type="InterPro" id="IPR033900">
    <property type="entry name" value="Gram_neg_porin_domain"/>
</dbReference>
<dbReference type="InterPro" id="IPR002299">
    <property type="entry name" value="Porin_Neis"/>
</dbReference>
<comment type="subcellular location">
    <subcellularLocation>
        <location evidence="1">Cell outer membrane</location>
        <topology evidence="1">Multi-pass membrane protein</topology>
    </subcellularLocation>
</comment>
<protein>
    <submittedName>
        <fullName evidence="13">Outer membrane protein (Porin)</fullName>
    </submittedName>
</protein>
<dbReference type="RefSeq" id="WP_072788443.1">
    <property type="nucleotide sequence ID" value="NZ_FRCX01000013.1"/>
</dbReference>
<organism evidence="13 14">
    <name type="scientific">Duganella sacchari</name>
    <dbReference type="NCBI Taxonomy" id="551987"/>
    <lineage>
        <taxon>Bacteria</taxon>
        <taxon>Pseudomonadati</taxon>
        <taxon>Pseudomonadota</taxon>
        <taxon>Betaproteobacteria</taxon>
        <taxon>Burkholderiales</taxon>
        <taxon>Oxalobacteraceae</taxon>
        <taxon>Telluria group</taxon>
        <taxon>Duganella</taxon>
    </lineage>
</organism>
<comment type="subunit">
    <text evidence="2">Homotrimer.</text>
</comment>
<keyword evidence="10" id="KW-0998">Cell outer membrane</keyword>
<evidence type="ECO:0000313" key="14">
    <source>
        <dbReference type="Proteomes" id="UP000184339"/>
    </source>
</evidence>
<dbReference type="GO" id="GO:0015288">
    <property type="term" value="F:porin activity"/>
    <property type="evidence" value="ECO:0007669"/>
    <property type="project" value="UniProtKB-KW"/>
</dbReference>
<keyword evidence="14" id="KW-1185">Reference proteome</keyword>
<feature type="chain" id="PRO_5012410152" evidence="11">
    <location>
        <begin position="21"/>
        <end position="331"/>
    </location>
</feature>
<feature type="signal peptide" evidence="11">
    <location>
        <begin position="1"/>
        <end position="20"/>
    </location>
</feature>
<gene>
    <name evidence="13" type="ORF">SAMN05192549_113106</name>
</gene>
<dbReference type="CDD" id="cd00342">
    <property type="entry name" value="gram_neg_porins"/>
    <property type="match status" value="1"/>
</dbReference>
<dbReference type="OrthoDB" id="5289162at2"/>
<evidence type="ECO:0000256" key="3">
    <source>
        <dbReference type="ARBA" id="ARBA00022448"/>
    </source>
</evidence>
<dbReference type="InterPro" id="IPR023614">
    <property type="entry name" value="Porin_dom_sf"/>
</dbReference>
<dbReference type="GO" id="GO:0009279">
    <property type="term" value="C:cell outer membrane"/>
    <property type="evidence" value="ECO:0007669"/>
    <property type="project" value="UniProtKB-SubCell"/>
</dbReference>
<evidence type="ECO:0000256" key="10">
    <source>
        <dbReference type="ARBA" id="ARBA00023237"/>
    </source>
</evidence>
<keyword evidence="5" id="KW-0812">Transmembrane</keyword>